<dbReference type="Gene3D" id="3.40.50.1820">
    <property type="entry name" value="alpha/beta hydrolase"/>
    <property type="match status" value="1"/>
</dbReference>
<name>A0A076MXM6_AMYME</name>
<dbReference type="PANTHER" id="PTHR43329">
    <property type="entry name" value="EPOXIDE HYDROLASE"/>
    <property type="match status" value="1"/>
</dbReference>
<feature type="domain" description="AB hydrolase-1" evidence="3">
    <location>
        <begin position="420"/>
        <end position="653"/>
    </location>
</feature>
<dbReference type="InterPro" id="IPR036188">
    <property type="entry name" value="FAD/NAD-bd_sf"/>
</dbReference>
<feature type="domain" description="Styrene monooxygenase StyA putative substrate binding" evidence="4">
    <location>
        <begin position="143"/>
        <end position="252"/>
    </location>
</feature>
<evidence type="ECO:0000259" key="3">
    <source>
        <dbReference type="Pfam" id="PF00561"/>
    </source>
</evidence>
<evidence type="ECO:0000313" key="6">
    <source>
        <dbReference type="Proteomes" id="UP000062973"/>
    </source>
</evidence>
<dbReference type="InterPro" id="IPR000073">
    <property type="entry name" value="AB_hydrolase_1"/>
</dbReference>
<keyword evidence="6" id="KW-1185">Reference proteome</keyword>
<keyword evidence="5" id="KW-0560">Oxidoreductase</keyword>
<feature type="region of interest" description="Disordered" evidence="2">
    <location>
        <begin position="346"/>
        <end position="375"/>
    </location>
</feature>
<dbReference type="GO" id="GO:0016787">
    <property type="term" value="F:hydrolase activity"/>
    <property type="evidence" value="ECO:0007669"/>
    <property type="project" value="UniProtKB-KW"/>
</dbReference>
<dbReference type="Gene3D" id="3.50.50.60">
    <property type="entry name" value="FAD/NAD(P)-binding domain"/>
    <property type="match status" value="2"/>
</dbReference>
<protein>
    <submittedName>
        <fullName evidence="5">Putative monooxygenase</fullName>
    </submittedName>
</protein>
<organism evidence="5 6">
    <name type="scientific">Amycolatopsis methanolica 239</name>
    <dbReference type="NCBI Taxonomy" id="1068978"/>
    <lineage>
        <taxon>Bacteria</taxon>
        <taxon>Bacillati</taxon>
        <taxon>Actinomycetota</taxon>
        <taxon>Actinomycetes</taxon>
        <taxon>Pseudonocardiales</taxon>
        <taxon>Pseudonocardiaceae</taxon>
        <taxon>Amycolatopsis</taxon>
        <taxon>Amycolatopsis methanolica group</taxon>
    </lineage>
</organism>
<keyword evidence="5" id="KW-0503">Monooxygenase</keyword>
<gene>
    <name evidence="5" type="ORF">AMETH_5692</name>
</gene>
<dbReference type="SUPFAM" id="SSF53474">
    <property type="entry name" value="alpha/beta-Hydrolases"/>
    <property type="match status" value="1"/>
</dbReference>
<evidence type="ECO:0000256" key="2">
    <source>
        <dbReference type="SAM" id="MobiDB-lite"/>
    </source>
</evidence>
<dbReference type="AlphaFoldDB" id="A0A076MXM6"/>
<dbReference type="GO" id="GO:0004497">
    <property type="term" value="F:monooxygenase activity"/>
    <property type="evidence" value="ECO:0007669"/>
    <property type="project" value="UniProtKB-KW"/>
</dbReference>
<dbReference type="Pfam" id="PF00561">
    <property type="entry name" value="Abhydrolase_1"/>
    <property type="match status" value="1"/>
</dbReference>
<dbReference type="Pfam" id="PF17885">
    <property type="entry name" value="Smoa_sbd"/>
    <property type="match status" value="1"/>
</dbReference>
<accession>A0A076MXM6</accession>
<dbReference type="InterPro" id="IPR041654">
    <property type="entry name" value="StyA_sbd"/>
</dbReference>
<reference evidence="5 6" key="1">
    <citation type="submission" date="2014-07" db="EMBL/GenBank/DDBJ databases">
        <title>Whole Genome Sequence of the Amycolatopsis methanolica 239.</title>
        <authorList>
            <person name="Tang B."/>
        </authorList>
    </citation>
    <scope>NUCLEOTIDE SEQUENCE [LARGE SCALE GENOMIC DNA]</scope>
    <source>
        <strain evidence="5 6">239</strain>
    </source>
</reference>
<dbReference type="Gene3D" id="3.30.9.40">
    <property type="match status" value="2"/>
</dbReference>
<evidence type="ECO:0000256" key="1">
    <source>
        <dbReference type="ARBA" id="ARBA00022801"/>
    </source>
</evidence>
<dbReference type="KEGG" id="amq:AMETH_5692"/>
<dbReference type="PRINTS" id="PR00412">
    <property type="entry name" value="EPOXHYDRLASE"/>
</dbReference>
<dbReference type="InterPro" id="IPR000639">
    <property type="entry name" value="Epox_hydrolase-like"/>
</dbReference>
<proteinExistence type="predicted"/>
<feature type="compositionally biased region" description="Low complexity" evidence="2">
    <location>
        <begin position="351"/>
        <end position="369"/>
    </location>
</feature>
<keyword evidence="1" id="KW-0378">Hydrolase</keyword>
<dbReference type="eggNOG" id="COG0596">
    <property type="taxonomic scope" value="Bacteria"/>
</dbReference>
<evidence type="ECO:0000259" key="4">
    <source>
        <dbReference type="Pfam" id="PF17885"/>
    </source>
</evidence>
<dbReference type="eggNOG" id="COG0654">
    <property type="taxonomic scope" value="Bacteria"/>
</dbReference>
<sequence>MAGIGIVGAGIAGLHLGLQLRQHDVPVTIYSGRTAEQLAGGRLPNSVAHHHTTVAHERLLGIDHWDAEEYFYFGHHHYIGLPDPLSFPGSFTAPSRALDYRIYLPRILADFTVRGGDFQVRPVDPADVAELSDRHDLVIVAFGRGSLSAMFPRRADKSTFDSPLRKLCVGLYEGIAHSEPRGVTMSISPGSGELLEIPIFSFAGHVTAPLFENIPGGDTEVLAETRYDDGPSAFEKLVLEKTRRHHPRTFERIAPAKFRLTGPQDLLQGGVLPSVREDYTRLPNGKYVVALGDAHTLVDPVVGQGANGASYSAWELGRTILEDQTFDERFAPRTCCSCSARCRRARRRRTPSPTTSATRTASGTSSRRPNGCGSSWLGTGWRSELSVAGRKVPGVMDYLSIPTAAGTFDAIAAGPADGRPVLLLHGFPEAAISWEYQVAVLGDRGFRAVAPDQRGYSPGVRPEQAAEYGMDELVGDVLAIADALEWSRFDLVGHDWGGAVAWWTASEHPERLRTLTAVSTPHPGALGQALRTDEDQQMRSQYMRDWRSGSTERQMLANNAEALRRMFEWKVPQSRVDEYIRRLSEPGALTAALNWYRANRPRAAIDKVSVPTLYVWSTEDVALGSTAALDTENWVTGPYTFQMLEDVTHWIPEEVPEVLTAMMLEHLNAF</sequence>
<evidence type="ECO:0000313" key="5">
    <source>
        <dbReference type="EMBL" id="AIJ25784.1"/>
    </source>
</evidence>
<dbReference type="SUPFAM" id="SSF51905">
    <property type="entry name" value="FAD/NAD(P)-binding domain"/>
    <property type="match status" value="1"/>
</dbReference>
<dbReference type="EMBL" id="CP009110">
    <property type="protein sequence ID" value="AIJ25784.1"/>
    <property type="molecule type" value="Genomic_DNA"/>
</dbReference>
<dbReference type="PATRIC" id="fig|1068978.7.peg.6113"/>
<dbReference type="HOGENOM" id="CLU_409742_0_0_11"/>
<dbReference type="Proteomes" id="UP000062973">
    <property type="component" value="Chromosome"/>
</dbReference>
<dbReference type="InterPro" id="IPR029058">
    <property type="entry name" value="AB_hydrolase_fold"/>
</dbReference>
<dbReference type="STRING" id="1068978.AMETH_5692"/>